<keyword evidence="4" id="KW-1133">Transmembrane helix</keyword>
<dbReference type="Proteomes" id="UP001374579">
    <property type="component" value="Unassembled WGS sequence"/>
</dbReference>
<feature type="chain" id="PRO_5042964504" evidence="5">
    <location>
        <begin position="19"/>
        <end position="505"/>
    </location>
</feature>
<evidence type="ECO:0000256" key="3">
    <source>
        <dbReference type="SAM" id="MobiDB-lite"/>
    </source>
</evidence>
<reference evidence="6 7" key="1">
    <citation type="submission" date="2024-02" db="EMBL/GenBank/DDBJ databases">
        <title>Chromosome-scale genome assembly of the rough periwinkle Littorina saxatilis.</title>
        <authorList>
            <person name="De Jode A."/>
            <person name="Faria R."/>
            <person name="Formenti G."/>
            <person name="Sims Y."/>
            <person name="Smith T.P."/>
            <person name="Tracey A."/>
            <person name="Wood J.M.D."/>
            <person name="Zagrodzka Z.B."/>
            <person name="Johannesson K."/>
            <person name="Butlin R.K."/>
            <person name="Leder E.H."/>
        </authorList>
    </citation>
    <scope>NUCLEOTIDE SEQUENCE [LARGE SCALE GENOMIC DNA]</scope>
    <source>
        <strain evidence="6">Snail1</strain>
        <tissue evidence="6">Muscle</tissue>
    </source>
</reference>
<name>A0AAN9BJZ4_9CAEN</name>
<evidence type="ECO:0000256" key="1">
    <source>
        <dbReference type="ARBA" id="ARBA00022441"/>
    </source>
</evidence>
<feature type="region of interest" description="Disordered" evidence="3">
    <location>
        <begin position="484"/>
        <end position="505"/>
    </location>
</feature>
<keyword evidence="5" id="KW-0732">Signal</keyword>
<organism evidence="6 7">
    <name type="scientific">Littorina saxatilis</name>
    <dbReference type="NCBI Taxonomy" id="31220"/>
    <lineage>
        <taxon>Eukaryota</taxon>
        <taxon>Metazoa</taxon>
        <taxon>Spiralia</taxon>
        <taxon>Lophotrochozoa</taxon>
        <taxon>Mollusca</taxon>
        <taxon>Gastropoda</taxon>
        <taxon>Caenogastropoda</taxon>
        <taxon>Littorinimorpha</taxon>
        <taxon>Littorinoidea</taxon>
        <taxon>Littorinidae</taxon>
        <taxon>Littorina</taxon>
    </lineage>
</organism>
<evidence type="ECO:0000313" key="7">
    <source>
        <dbReference type="Proteomes" id="UP001374579"/>
    </source>
</evidence>
<dbReference type="PANTHER" id="PTHR46093:SF18">
    <property type="entry name" value="FIBRONECTIN TYPE-III DOMAIN-CONTAINING PROTEIN"/>
    <property type="match status" value="1"/>
</dbReference>
<dbReference type="Gene3D" id="2.120.10.80">
    <property type="entry name" value="Kelch-type beta propeller"/>
    <property type="match status" value="2"/>
</dbReference>
<keyword evidence="7" id="KW-1185">Reference proteome</keyword>
<gene>
    <name evidence="6" type="ORF">V1264_019285</name>
</gene>
<feature type="transmembrane region" description="Helical" evidence="4">
    <location>
        <begin position="456"/>
        <end position="479"/>
    </location>
</feature>
<keyword evidence="4" id="KW-0812">Transmembrane</keyword>
<feature type="compositionally biased region" description="Polar residues" evidence="3">
    <location>
        <begin position="495"/>
        <end position="505"/>
    </location>
</feature>
<keyword evidence="2" id="KW-0677">Repeat</keyword>
<evidence type="ECO:0000256" key="2">
    <source>
        <dbReference type="ARBA" id="ARBA00022737"/>
    </source>
</evidence>
<keyword evidence="4" id="KW-0472">Membrane</keyword>
<sequence length="505" mass="55663">MYPWAYILFLVSVVKVQGQDFAWLGGNKLSDKPSVIDLPGGRSGTGVWQDSNNTVWMFGGVGMTSVATTTGGSVMLNDLWRFALSNQTWRQLHPGTVSNLTVATSRSPQIPRPRQLPAVCGTGHVMVLFGGLAEDDEALGDLWVFDTGKKVWRLLVDSYSGGLEIRNETDHDTTRDVGPAPRGDSANWCTSSHLYIFGGTNSSSFLFSDMWRLNLKDFTWEELKSSQEAPTSLRNHQTADYPQGRNGAMTWLSEMETSRTLYMFGGNVLSKYPRDRHIASGYTSDMWEYTVSTDSWRYMSGSTQPGQPAAYGRLGEMSSSSVPGCRRGGAAWSDTKHLLWLVGGEGADEETPSTVRSAKLLSDLWRFHPMTGEWEWMGGSKKGDTPASFKKKGRLMHTGLPGGRLDAATWKEANSEAFFLFGGLGHDGVQHDGYLSDLWFIDVSATITYDFYVPAVYGFAIIFGGVALVLCLSVMALYARDRSKPPQWRRGGAGTSYSQLHDSDT</sequence>
<evidence type="ECO:0000313" key="6">
    <source>
        <dbReference type="EMBL" id="KAK7104590.1"/>
    </source>
</evidence>
<keyword evidence="1" id="KW-0880">Kelch repeat</keyword>
<dbReference type="SUPFAM" id="SSF117281">
    <property type="entry name" value="Kelch motif"/>
    <property type="match status" value="1"/>
</dbReference>
<evidence type="ECO:0000256" key="5">
    <source>
        <dbReference type="SAM" id="SignalP"/>
    </source>
</evidence>
<evidence type="ECO:0000256" key="4">
    <source>
        <dbReference type="SAM" id="Phobius"/>
    </source>
</evidence>
<protein>
    <submittedName>
        <fullName evidence="6">Uncharacterized protein</fullName>
    </submittedName>
</protein>
<feature type="signal peptide" evidence="5">
    <location>
        <begin position="1"/>
        <end position="18"/>
    </location>
</feature>
<accession>A0AAN9BJZ4</accession>
<dbReference type="EMBL" id="JBAMIC010000008">
    <property type="protein sequence ID" value="KAK7104590.1"/>
    <property type="molecule type" value="Genomic_DNA"/>
</dbReference>
<dbReference type="InterPro" id="IPR015915">
    <property type="entry name" value="Kelch-typ_b-propeller"/>
</dbReference>
<dbReference type="AlphaFoldDB" id="A0AAN9BJZ4"/>
<proteinExistence type="predicted"/>
<comment type="caution">
    <text evidence="6">The sequence shown here is derived from an EMBL/GenBank/DDBJ whole genome shotgun (WGS) entry which is preliminary data.</text>
</comment>
<dbReference type="Pfam" id="PF24681">
    <property type="entry name" value="Kelch_KLHDC2_KLHL20_DRC7"/>
    <property type="match status" value="1"/>
</dbReference>
<dbReference type="PANTHER" id="PTHR46093">
    <property type="entry name" value="ACYL-COA-BINDING DOMAIN-CONTAINING PROTEIN 5"/>
    <property type="match status" value="1"/>
</dbReference>